<evidence type="ECO:0000313" key="2">
    <source>
        <dbReference type="EMBL" id="KAE8391658.1"/>
    </source>
</evidence>
<reference evidence="2" key="1">
    <citation type="submission" date="2019-04" db="EMBL/GenBank/DDBJ databases">
        <title>Friends and foes A comparative genomics studyof 23 Aspergillus species from section Flavi.</title>
        <authorList>
            <consortium name="DOE Joint Genome Institute"/>
            <person name="Kjaerbolling I."/>
            <person name="Vesth T."/>
            <person name="Frisvad J.C."/>
            <person name="Nybo J.L."/>
            <person name="Theobald S."/>
            <person name="Kildgaard S."/>
            <person name="Isbrandt T."/>
            <person name="Kuo A."/>
            <person name="Sato A."/>
            <person name="Lyhne E.K."/>
            <person name="Kogle M.E."/>
            <person name="Wiebenga A."/>
            <person name="Kun R.S."/>
            <person name="Lubbers R.J."/>
            <person name="Makela M.R."/>
            <person name="Barry K."/>
            <person name="Chovatia M."/>
            <person name="Clum A."/>
            <person name="Daum C."/>
            <person name="Haridas S."/>
            <person name="He G."/>
            <person name="LaButti K."/>
            <person name="Lipzen A."/>
            <person name="Mondo S."/>
            <person name="Riley R."/>
            <person name="Salamov A."/>
            <person name="Simmons B.A."/>
            <person name="Magnuson J.K."/>
            <person name="Henrissat B."/>
            <person name="Mortensen U.H."/>
            <person name="Larsen T.O."/>
            <person name="Devries R.P."/>
            <person name="Grigoriev I.V."/>
            <person name="Machida M."/>
            <person name="Baker S.E."/>
            <person name="Andersen M.R."/>
        </authorList>
    </citation>
    <scope>NUCLEOTIDE SEQUENCE [LARGE SCALE GENOMIC DNA]</scope>
    <source>
        <strain evidence="2">IBT 14317</strain>
    </source>
</reference>
<name>A0A5N7CD59_PETAA</name>
<gene>
    <name evidence="2" type="ORF">BDV23DRAFT_182245</name>
</gene>
<feature type="region of interest" description="Disordered" evidence="1">
    <location>
        <begin position="1"/>
        <end position="83"/>
    </location>
</feature>
<sequence>MSPQAPHPLNHEPETMVIDSNDDESLRGVSIPTERPPLPARSPGPRRDEAGEQGRFGVSFERPIPHIVERAPKDSNQLQAQVKEREERLAEEIKKLRNELQVEQQKLKNAEESSRVQQKKYKQALIENNKLISQSQPFPLVTDSYLISQVEHLRQEIRNFAIQHYDGDTFNGPNKGNLNPAFGRNCMEPTTRTSHAFQDYLDVSEMRPMIIEAFLWRVIVGVVFNNYWWAIRIQKTLSRVVNFVKKRSSSKPEDIRKVQMWAATATELVIEAHNLSQDTRGIDEHPGLKKDKLVEDICDIIEPYCCSYDSSLSHQLRYILENAIALDIDISRQVAQVKWEFPTIDDMVSFDPDTMNLREGEKISATSVNREVQIVICPCLRKRGKSDGKDFQTEILLMKAKVSCEAVPERRRFGPHYSHRYLTSAAFLELTVIGAGRLEASSS</sequence>
<dbReference type="OrthoDB" id="5213630at2759"/>
<dbReference type="Proteomes" id="UP000326877">
    <property type="component" value="Unassembled WGS sequence"/>
</dbReference>
<protein>
    <submittedName>
        <fullName evidence="2">Uncharacterized protein</fullName>
    </submittedName>
</protein>
<feature type="compositionally biased region" description="Basic and acidic residues" evidence="1">
    <location>
        <begin position="63"/>
        <end position="73"/>
    </location>
</feature>
<dbReference type="AlphaFoldDB" id="A0A5N7CD59"/>
<proteinExistence type="predicted"/>
<dbReference type="EMBL" id="ML735243">
    <property type="protein sequence ID" value="KAE8391658.1"/>
    <property type="molecule type" value="Genomic_DNA"/>
</dbReference>
<organism evidence="2">
    <name type="scientific">Petromyces alliaceus</name>
    <name type="common">Aspergillus alliaceus</name>
    <dbReference type="NCBI Taxonomy" id="209559"/>
    <lineage>
        <taxon>Eukaryota</taxon>
        <taxon>Fungi</taxon>
        <taxon>Dikarya</taxon>
        <taxon>Ascomycota</taxon>
        <taxon>Pezizomycotina</taxon>
        <taxon>Eurotiomycetes</taxon>
        <taxon>Eurotiomycetidae</taxon>
        <taxon>Eurotiales</taxon>
        <taxon>Aspergillaceae</taxon>
        <taxon>Aspergillus</taxon>
        <taxon>Aspergillus subgen. Circumdati</taxon>
    </lineage>
</organism>
<accession>A0A5N7CD59</accession>
<evidence type="ECO:0000256" key="1">
    <source>
        <dbReference type="SAM" id="MobiDB-lite"/>
    </source>
</evidence>